<protein>
    <recommendedName>
        <fullName evidence="1">Stage 0 sporulation protein A homolog</fullName>
    </recommendedName>
</protein>
<evidence type="ECO:0000256" key="3">
    <source>
        <dbReference type="PROSITE-ProRule" id="PRU00169"/>
    </source>
</evidence>
<dbReference type="InterPro" id="IPR001789">
    <property type="entry name" value="Sig_transdc_resp-reg_receiver"/>
</dbReference>
<organism evidence="6 7">
    <name type="scientific">Candidatus Limivivens intestinipullorum</name>
    <dbReference type="NCBI Taxonomy" id="2840858"/>
    <lineage>
        <taxon>Bacteria</taxon>
        <taxon>Bacillati</taxon>
        <taxon>Bacillota</taxon>
        <taxon>Clostridia</taxon>
        <taxon>Lachnospirales</taxon>
        <taxon>Lachnospiraceae</taxon>
        <taxon>Lachnospiraceae incertae sedis</taxon>
        <taxon>Candidatus Limivivens</taxon>
    </lineage>
</organism>
<evidence type="ECO:0000259" key="4">
    <source>
        <dbReference type="PROSITE" id="PS50110"/>
    </source>
</evidence>
<feature type="domain" description="Response regulatory" evidence="4">
    <location>
        <begin position="3"/>
        <end position="122"/>
    </location>
</feature>
<evidence type="ECO:0000313" key="7">
    <source>
        <dbReference type="Proteomes" id="UP000823935"/>
    </source>
</evidence>
<dbReference type="SUPFAM" id="SSF52172">
    <property type="entry name" value="CheY-like"/>
    <property type="match status" value="1"/>
</dbReference>
<dbReference type="EMBL" id="DVIQ01000108">
    <property type="protein sequence ID" value="HIS32958.1"/>
    <property type="molecule type" value="Genomic_DNA"/>
</dbReference>
<evidence type="ECO:0000256" key="2">
    <source>
        <dbReference type="ARBA" id="ARBA00024867"/>
    </source>
</evidence>
<feature type="modified residue" description="4-aspartylphosphate" evidence="3">
    <location>
        <position position="59"/>
    </location>
</feature>
<dbReference type="AlphaFoldDB" id="A0A9D1JLM9"/>
<proteinExistence type="predicted"/>
<dbReference type="GO" id="GO:0000156">
    <property type="term" value="F:phosphorelay response regulator activity"/>
    <property type="evidence" value="ECO:0007669"/>
    <property type="project" value="InterPro"/>
</dbReference>
<evidence type="ECO:0000313" key="6">
    <source>
        <dbReference type="EMBL" id="HIS32958.1"/>
    </source>
</evidence>
<dbReference type="Pfam" id="PF00072">
    <property type="entry name" value="Response_reg"/>
    <property type="match status" value="1"/>
</dbReference>
<dbReference type="SMART" id="SM00448">
    <property type="entry name" value="REC"/>
    <property type="match status" value="1"/>
</dbReference>
<dbReference type="PROSITE" id="PS50110">
    <property type="entry name" value="RESPONSE_REGULATORY"/>
    <property type="match status" value="1"/>
</dbReference>
<dbReference type="PROSITE" id="PS50930">
    <property type="entry name" value="HTH_LYTTR"/>
    <property type="match status" value="1"/>
</dbReference>
<reference evidence="6" key="1">
    <citation type="submission" date="2020-10" db="EMBL/GenBank/DDBJ databases">
        <authorList>
            <person name="Gilroy R."/>
        </authorList>
    </citation>
    <scope>NUCLEOTIDE SEQUENCE</scope>
    <source>
        <strain evidence="6">CHK190-19873</strain>
    </source>
</reference>
<evidence type="ECO:0000256" key="1">
    <source>
        <dbReference type="ARBA" id="ARBA00018672"/>
    </source>
</evidence>
<dbReference type="GO" id="GO:0003677">
    <property type="term" value="F:DNA binding"/>
    <property type="evidence" value="ECO:0007669"/>
    <property type="project" value="InterPro"/>
</dbReference>
<evidence type="ECO:0000259" key="5">
    <source>
        <dbReference type="PROSITE" id="PS50930"/>
    </source>
</evidence>
<dbReference type="Proteomes" id="UP000823935">
    <property type="component" value="Unassembled WGS sequence"/>
</dbReference>
<dbReference type="Gene3D" id="2.40.50.1020">
    <property type="entry name" value="LytTr DNA-binding domain"/>
    <property type="match status" value="1"/>
</dbReference>
<reference evidence="6" key="2">
    <citation type="journal article" date="2021" name="PeerJ">
        <title>Extensive microbial diversity within the chicken gut microbiome revealed by metagenomics and culture.</title>
        <authorList>
            <person name="Gilroy R."/>
            <person name="Ravi A."/>
            <person name="Getino M."/>
            <person name="Pursley I."/>
            <person name="Horton D.L."/>
            <person name="Alikhan N.F."/>
            <person name="Baker D."/>
            <person name="Gharbi K."/>
            <person name="Hall N."/>
            <person name="Watson M."/>
            <person name="Adriaenssens E.M."/>
            <person name="Foster-Nyarko E."/>
            <person name="Jarju S."/>
            <person name="Secka A."/>
            <person name="Antonio M."/>
            <person name="Oren A."/>
            <person name="Chaudhuri R.R."/>
            <person name="La Ragione R."/>
            <person name="Hildebrand F."/>
            <person name="Pallen M.J."/>
        </authorList>
    </citation>
    <scope>NUCLEOTIDE SEQUENCE</scope>
    <source>
        <strain evidence="6">CHK190-19873</strain>
    </source>
</reference>
<dbReference type="PANTHER" id="PTHR37299:SF1">
    <property type="entry name" value="STAGE 0 SPORULATION PROTEIN A HOMOLOG"/>
    <property type="match status" value="1"/>
</dbReference>
<accession>A0A9D1JLM9</accession>
<keyword evidence="3" id="KW-0597">Phosphoprotein</keyword>
<dbReference type="PANTHER" id="PTHR37299">
    <property type="entry name" value="TRANSCRIPTIONAL REGULATOR-RELATED"/>
    <property type="match status" value="1"/>
</dbReference>
<dbReference type="Gene3D" id="3.40.50.2300">
    <property type="match status" value="1"/>
</dbReference>
<gene>
    <name evidence="6" type="ORF">IAB44_15640</name>
</gene>
<comment type="function">
    <text evidence="2">May play the central regulatory role in sporulation. It may be an element of the effector pathway responsible for the activation of sporulation genes in response to nutritional stress. Spo0A may act in concert with spo0H (a sigma factor) to control the expression of some genes that are critical to the sporulation process.</text>
</comment>
<dbReference type="SMART" id="SM00850">
    <property type="entry name" value="LytTR"/>
    <property type="match status" value="1"/>
</dbReference>
<comment type="caution">
    <text evidence="6">The sequence shown here is derived from an EMBL/GenBank/DDBJ whole genome shotgun (WGS) entry which is preliminary data.</text>
</comment>
<sequence>MIKIAILDDSESDRSQIGAVLEEELERRGEKYSVFLYEKPFSLLAELDQDEDFDLFFLDMELPGIDGLGVAREIRRRVMEPPIVYVTSHAEYSIQAFEVEARRYIIKEKHMKEKLSEALDVLLPRIKAGKRQKSYVTAHYTDVEKIPYDEIYWMKKEEKYVRIYHKRGTSFVRKSLQALLKELNAREFLEISRDTAVNICHVMKLQNGFVEMRNDDKLPVKQQRLERVKKEIMKYWMG</sequence>
<dbReference type="InterPro" id="IPR007492">
    <property type="entry name" value="LytTR_DNA-bd_dom"/>
</dbReference>
<dbReference type="InterPro" id="IPR011006">
    <property type="entry name" value="CheY-like_superfamily"/>
</dbReference>
<feature type="domain" description="HTH LytTR-type" evidence="5">
    <location>
        <begin position="143"/>
        <end position="234"/>
    </location>
</feature>
<dbReference type="Pfam" id="PF04397">
    <property type="entry name" value="LytTR"/>
    <property type="match status" value="1"/>
</dbReference>
<dbReference type="InterPro" id="IPR046947">
    <property type="entry name" value="LytR-like"/>
</dbReference>
<name>A0A9D1JLM9_9FIRM</name>